<dbReference type="EMBL" id="BKCJ010008697">
    <property type="protein sequence ID" value="GEU83513.1"/>
    <property type="molecule type" value="Genomic_DNA"/>
</dbReference>
<evidence type="ECO:0000313" key="1">
    <source>
        <dbReference type="EMBL" id="GEU83513.1"/>
    </source>
</evidence>
<dbReference type="AlphaFoldDB" id="A0A6L2NBA6"/>
<sequence length="156" mass="17232">MSSSSSDENKKMKSMIRDDDEIKATREKLMLDFHKNVEASFGDKLRSVTYWGSLQMRRVADDKACRCRQLVTSRVGLSPILENPGSHITGSARNIGGRKKLEIRRRIDIMALGIQVQSETLAVAVASEEARALEVVAVARDEANAADPYKVVVLVG</sequence>
<gene>
    <name evidence="1" type="ORF">Tci_055491</name>
</gene>
<comment type="caution">
    <text evidence="1">The sequence shown here is derived from an EMBL/GenBank/DDBJ whole genome shotgun (WGS) entry which is preliminary data.</text>
</comment>
<protein>
    <submittedName>
        <fullName evidence="1">Uncharacterized protein</fullName>
    </submittedName>
</protein>
<accession>A0A6L2NBA6</accession>
<reference evidence="1" key="1">
    <citation type="journal article" date="2019" name="Sci. Rep.">
        <title>Draft genome of Tanacetum cinerariifolium, the natural source of mosquito coil.</title>
        <authorList>
            <person name="Yamashiro T."/>
            <person name="Shiraishi A."/>
            <person name="Satake H."/>
            <person name="Nakayama K."/>
        </authorList>
    </citation>
    <scope>NUCLEOTIDE SEQUENCE</scope>
</reference>
<proteinExistence type="predicted"/>
<name>A0A6L2NBA6_TANCI</name>
<organism evidence="1">
    <name type="scientific">Tanacetum cinerariifolium</name>
    <name type="common">Dalmatian daisy</name>
    <name type="synonym">Chrysanthemum cinerariifolium</name>
    <dbReference type="NCBI Taxonomy" id="118510"/>
    <lineage>
        <taxon>Eukaryota</taxon>
        <taxon>Viridiplantae</taxon>
        <taxon>Streptophyta</taxon>
        <taxon>Embryophyta</taxon>
        <taxon>Tracheophyta</taxon>
        <taxon>Spermatophyta</taxon>
        <taxon>Magnoliopsida</taxon>
        <taxon>eudicotyledons</taxon>
        <taxon>Gunneridae</taxon>
        <taxon>Pentapetalae</taxon>
        <taxon>asterids</taxon>
        <taxon>campanulids</taxon>
        <taxon>Asterales</taxon>
        <taxon>Asteraceae</taxon>
        <taxon>Asteroideae</taxon>
        <taxon>Anthemideae</taxon>
        <taxon>Anthemidinae</taxon>
        <taxon>Tanacetum</taxon>
    </lineage>
</organism>